<dbReference type="Gene3D" id="1.10.287.110">
    <property type="entry name" value="DnaJ domain"/>
    <property type="match status" value="1"/>
</dbReference>
<dbReference type="GO" id="GO:0051082">
    <property type="term" value="F:unfolded protein binding"/>
    <property type="evidence" value="ECO:0007669"/>
    <property type="project" value="InterPro"/>
</dbReference>
<dbReference type="AlphaFoldDB" id="M7NM60"/>
<dbReference type="InterPro" id="IPR002939">
    <property type="entry name" value="DnaJ_C"/>
</dbReference>
<keyword evidence="1" id="KW-0143">Chaperone</keyword>
<dbReference type="CDD" id="cd06257">
    <property type="entry name" value="DnaJ"/>
    <property type="match status" value="1"/>
</dbReference>
<sequence length="323" mass="35926">MDYKDYYKILGVDKGASQEEIKKAYRKLAVKYHPDKNKGDTAAEEKFKEISEANNVLSDPQKRREYDELGSNWKRYQRPGSPGGFDWTEFSRQHRGAQGQRSYDFSDVFEGAGSGKRGGGGFSDFFQTFFGGGMFGGGGGERRAEHNAGAHLKAEIQISLEHAYQGTAQIVTLHDQPVRIRLKPGIEHGQTLKLKGKGEPGVYGAPAGDLYLKVLIADDPHFTRKGDDLYAPLPLDLYTALLGGKVTVNTLSGPVAMQLPELTPNGKVLRLKEKGMPRYNQEGQFGDLYVTVQVELPKRLSPEEKELFQKLRALNEQEYAGTH</sequence>
<dbReference type="InterPro" id="IPR001623">
    <property type="entry name" value="DnaJ_domain"/>
</dbReference>
<organism evidence="3 4">
    <name type="scientific">Cesiribacter andamanensis AMV16</name>
    <dbReference type="NCBI Taxonomy" id="1279009"/>
    <lineage>
        <taxon>Bacteria</taxon>
        <taxon>Pseudomonadati</taxon>
        <taxon>Bacteroidota</taxon>
        <taxon>Cytophagia</taxon>
        <taxon>Cytophagales</taxon>
        <taxon>Cesiribacteraceae</taxon>
        <taxon>Cesiribacter</taxon>
    </lineage>
</organism>
<dbReference type="Pfam" id="PF01556">
    <property type="entry name" value="DnaJ_C"/>
    <property type="match status" value="1"/>
</dbReference>
<dbReference type="STRING" id="1279009.ADICEAN_02012"/>
<dbReference type="InterPro" id="IPR018253">
    <property type="entry name" value="DnaJ_domain_CS"/>
</dbReference>
<dbReference type="FunFam" id="2.60.260.20:FF:000013">
    <property type="entry name" value="DnaJ subfamily B member 11"/>
    <property type="match status" value="1"/>
</dbReference>
<dbReference type="PANTHER" id="PTHR43096">
    <property type="entry name" value="DNAJ HOMOLOG 1, MITOCHONDRIAL-RELATED"/>
    <property type="match status" value="1"/>
</dbReference>
<evidence type="ECO:0000313" key="4">
    <source>
        <dbReference type="Proteomes" id="UP000011910"/>
    </source>
</evidence>
<feature type="domain" description="J" evidence="2">
    <location>
        <begin position="5"/>
        <end position="70"/>
    </location>
</feature>
<protein>
    <submittedName>
        <fullName evidence="3">Heat shock protein J</fullName>
    </submittedName>
</protein>
<dbReference type="SUPFAM" id="SSF49493">
    <property type="entry name" value="HSP40/DnaJ peptide-binding domain"/>
    <property type="match status" value="2"/>
</dbReference>
<comment type="caution">
    <text evidence="3">The sequence shown here is derived from an EMBL/GenBank/DDBJ whole genome shotgun (WGS) entry which is preliminary data.</text>
</comment>
<dbReference type="Pfam" id="PF00226">
    <property type="entry name" value="DnaJ"/>
    <property type="match status" value="1"/>
</dbReference>
<gene>
    <name evidence="3" type="primary">dnaJ_1</name>
    <name evidence="3" type="ORF">ADICEAN_02012</name>
</gene>
<dbReference type="PROSITE" id="PS50076">
    <property type="entry name" value="DNAJ_2"/>
    <property type="match status" value="1"/>
</dbReference>
<dbReference type="InterPro" id="IPR008971">
    <property type="entry name" value="HSP40/DnaJ_pept-bd"/>
</dbReference>
<keyword evidence="4" id="KW-1185">Reference proteome</keyword>
<dbReference type="PATRIC" id="fig|1279009.4.peg.2042"/>
<dbReference type="SUPFAM" id="SSF46565">
    <property type="entry name" value="Chaperone J-domain"/>
    <property type="match status" value="1"/>
</dbReference>
<dbReference type="Gene3D" id="2.60.260.20">
    <property type="entry name" value="Urease metallochaperone UreE, N-terminal domain"/>
    <property type="match status" value="2"/>
</dbReference>
<accession>M7NM60</accession>
<dbReference type="GO" id="GO:0005737">
    <property type="term" value="C:cytoplasm"/>
    <property type="evidence" value="ECO:0007669"/>
    <property type="project" value="TreeGrafter"/>
</dbReference>
<keyword evidence="3" id="KW-0346">Stress response</keyword>
<evidence type="ECO:0000259" key="2">
    <source>
        <dbReference type="PROSITE" id="PS50076"/>
    </source>
</evidence>
<dbReference type="GO" id="GO:0042026">
    <property type="term" value="P:protein refolding"/>
    <property type="evidence" value="ECO:0007669"/>
    <property type="project" value="TreeGrafter"/>
</dbReference>
<name>M7NM60_9BACT</name>
<dbReference type="InterPro" id="IPR036869">
    <property type="entry name" value="J_dom_sf"/>
</dbReference>
<dbReference type="EMBL" id="AODQ01000043">
    <property type="protein sequence ID" value="EMR02865.1"/>
    <property type="molecule type" value="Genomic_DNA"/>
</dbReference>
<dbReference type="SMART" id="SM00271">
    <property type="entry name" value="DnaJ"/>
    <property type="match status" value="1"/>
</dbReference>
<evidence type="ECO:0000313" key="3">
    <source>
        <dbReference type="EMBL" id="EMR02865.1"/>
    </source>
</evidence>
<evidence type="ECO:0000256" key="1">
    <source>
        <dbReference type="ARBA" id="ARBA00023186"/>
    </source>
</evidence>
<dbReference type="PROSITE" id="PS00636">
    <property type="entry name" value="DNAJ_1"/>
    <property type="match status" value="1"/>
</dbReference>
<proteinExistence type="predicted"/>
<dbReference type="PRINTS" id="PR00625">
    <property type="entry name" value="JDOMAIN"/>
</dbReference>
<dbReference type="OrthoDB" id="9779889at2"/>
<reference evidence="3 4" key="1">
    <citation type="journal article" date="2013" name="Genome Announc.">
        <title>Draft Genome Sequence of Cesiribacter andamanensis Strain AMV16T, Isolated from a Soil Sample from a Mud Volcano in the Andaman Islands, India.</title>
        <authorList>
            <person name="Shivaji S."/>
            <person name="Ara S."/>
            <person name="Begum Z."/>
            <person name="Srinivas T.N."/>
            <person name="Singh A."/>
            <person name="Kumar Pinnaka A."/>
        </authorList>
    </citation>
    <scope>NUCLEOTIDE SEQUENCE [LARGE SCALE GENOMIC DNA]</scope>
    <source>
        <strain evidence="3 4">AMV16</strain>
    </source>
</reference>
<dbReference type="CDD" id="cd10747">
    <property type="entry name" value="DnaJ_C"/>
    <property type="match status" value="1"/>
</dbReference>
<dbReference type="eggNOG" id="COG0484">
    <property type="taxonomic scope" value="Bacteria"/>
</dbReference>
<dbReference type="PANTHER" id="PTHR43096:SF48">
    <property type="entry name" value="CHAPERONE PROTEIN DNAJ"/>
    <property type="match status" value="1"/>
</dbReference>
<dbReference type="RefSeq" id="WP_009195408.1">
    <property type="nucleotide sequence ID" value="NZ_AODQ01000043.1"/>
</dbReference>
<dbReference type="Proteomes" id="UP000011910">
    <property type="component" value="Unassembled WGS sequence"/>
</dbReference>